<proteinExistence type="inferred from homology"/>
<dbReference type="PANTHER" id="PTHR13483">
    <property type="entry name" value="BOX C_D SNORNA PROTEIN 1-RELATED"/>
    <property type="match status" value="1"/>
</dbReference>
<name>A0A0J8BC53_BETVV</name>
<evidence type="ECO:0000256" key="1">
    <source>
        <dbReference type="ARBA" id="ARBA00022553"/>
    </source>
</evidence>
<organism evidence="9 10">
    <name type="scientific">Beta vulgaris subsp. vulgaris</name>
    <name type="common">Beet</name>
    <dbReference type="NCBI Taxonomy" id="3555"/>
    <lineage>
        <taxon>Eukaryota</taxon>
        <taxon>Viridiplantae</taxon>
        <taxon>Streptophyta</taxon>
        <taxon>Embryophyta</taxon>
        <taxon>Tracheophyta</taxon>
        <taxon>Spermatophyta</taxon>
        <taxon>Magnoliopsida</taxon>
        <taxon>eudicotyledons</taxon>
        <taxon>Gunneridae</taxon>
        <taxon>Pentapetalae</taxon>
        <taxon>Caryophyllales</taxon>
        <taxon>Chenopodiaceae</taxon>
        <taxon>Betoideae</taxon>
        <taxon>Beta</taxon>
    </lineage>
</organism>
<dbReference type="eggNOG" id="KOG2858">
    <property type="taxonomic scope" value="Eukaryota"/>
</dbReference>
<evidence type="ECO:0000256" key="2">
    <source>
        <dbReference type="ARBA" id="ARBA00022723"/>
    </source>
</evidence>
<dbReference type="GO" id="GO:0000463">
    <property type="term" value="P:maturation of LSU-rRNA from tricistronic rRNA transcript (SSU-rRNA, 5.8S rRNA, LSU-rRNA)"/>
    <property type="evidence" value="ECO:0007669"/>
    <property type="project" value="TreeGrafter"/>
</dbReference>
<dbReference type="GO" id="GO:0048254">
    <property type="term" value="P:snoRNA localization"/>
    <property type="evidence" value="ECO:0007669"/>
    <property type="project" value="TreeGrafter"/>
</dbReference>
<dbReference type="Pfam" id="PF25790">
    <property type="entry name" value="BCD1"/>
    <property type="match status" value="1"/>
</dbReference>
<evidence type="ECO:0000256" key="5">
    <source>
        <dbReference type="ARBA" id="ARBA00049598"/>
    </source>
</evidence>
<evidence type="ECO:0000256" key="4">
    <source>
        <dbReference type="ARBA" id="ARBA00022833"/>
    </source>
</evidence>
<dbReference type="GO" id="GO:0000492">
    <property type="term" value="P:box C/D snoRNP assembly"/>
    <property type="evidence" value="ECO:0007669"/>
    <property type="project" value="TreeGrafter"/>
</dbReference>
<evidence type="ECO:0000313" key="10">
    <source>
        <dbReference type="Proteomes" id="UP000035740"/>
    </source>
</evidence>
<keyword evidence="3 7" id="KW-0863">Zinc-finger</keyword>
<dbReference type="InterPro" id="IPR007529">
    <property type="entry name" value="Znf_HIT"/>
</dbReference>
<dbReference type="EMBL" id="KQ090240">
    <property type="protein sequence ID" value="KMS98954.1"/>
    <property type="molecule type" value="Genomic_DNA"/>
</dbReference>
<dbReference type="SUPFAM" id="SSF144232">
    <property type="entry name" value="HIT/MYND zinc finger-like"/>
    <property type="match status" value="1"/>
</dbReference>
<dbReference type="OrthoDB" id="272357at2759"/>
<accession>A0A0J8BC53</accession>
<dbReference type="AlphaFoldDB" id="A0A0J8BC53"/>
<keyword evidence="10" id="KW-1185">Reference proteome</keyword>
<feature type="domain" description="HIT-type" evidence="8">
    <location>
        <begin position="22"/>
        <end position="56"/>
    </location>
</feature>
<dbReference type="Proteomes" id="UP000035740">
    <property type="component" value="Unassembled WGS sequence"/>
</dbReference>
<keyword evidence="4" id="KW-0862">Zinc</keyword>
<evidence type="ECO:0000256" key="6">
    <source>
        <dbReference type="ARBA" id="ARBA00049654"/>
    </source>
</evidence>
<dbReference type="GO" id="GO:0005634">
    <property type="term" value="C:nucleus"/>
    <property type="evidence" value="ECO:0007669"/>
    <property type="project" value="TreeGrafter"/>
</dbReference>
<sequence>MVTMEAQQSSEHQQKKVEIKLCEECNSKEFKYKCPGCSRRTCSLTCVNSHKKSSGCTGKKKTTQIIPLSQFDDATLLSDYNLLEDVKRVAESAQRMRVKLCGYHPQFRLPFHLKALRGAAWKSGTKLLFHSAGMTKREKNQTRYNQRKKSISWTIEWRFHSTDVVLLENGVHESTTLRSVIEKHLQPSPWRNKLRRFCEEPLDNLKLFIRKYHKGSKAPYRELDLDTPLNQLLGGLVILEYPVIHVFLTSDSFDFEVVKDVRPHPISRQQTKRSYKDDTPNQVGVTFKEEEIEEGENVPESQIIDLLKIPEMEAPKTNSISVQMMEKQCNDLPNNSERQKIESDEVFSCNVGKEVEMLDAKIEDFDFDQELIDAYSFIMEQSNPDDFLDYKPDGEGEDHVDTNVYFADVEDLEEGEIPNSNLSV</sequence>
<reference evidence="9 10" key="1">
    <citation type="journal article" date="2014" name="Nature">
        <title>The genome of the recently domesticated crop plant sugar beet (Beta vulgaris).</title>
        <authorList>
            <person name="Dohm J.C."/>
            <person name="Minoche A.E."/>
            <person name="Holtgrawe D."/>
            <person name="Capella-Gutierrez S."/>
            <person name="Zakrzewski F."/>
            <person name="Tafer H."/>
            <person name="Rupp O."/>
            <person name="Sorensen T.R."/>
            <person name="Stracke R."/>
            <person name="Reinhardt R."/>
            <person name="Goesmann A."/>
            <person name="Kraft T."/>
            <person name="Schulz B."/>
            <person name="Stadler P.F."/>
            <person name="Schmidt T."/>
            <person name="Gabaldon T."/>
            <person name="Lehrach H."/>
            <person name="Weisshaar B."/>
            <person name="Himmelbauer H."/>
        </authorList>
    </citation>
    <scope>NUCLEOTIDE SEQUENCE [LARGE SCALE GENOMIC DNA]</scope>
    <source>
        <tissue evidence="9">Taproot</tissue>
    </source>
</reference>
<dbReference type="GO" id="GO:0008270">
    <property type="term" value="F:zinc ion binding"/>
    <property type="evidence" value="ECO:0007669"/>
    <property type="project" value="UniProtKB-UniRule"/>
</dbReference>
<protein>
    <recommendedName>
        <fullName evidence="8">HIT-type domain-containing protein</fullName>
    </recommendedName>
</protein>
<dbReference type="PANTHER" id="PTHR13483:SF3">
    <property type="entry name" value="BOX C_D SNORNA PROTEIN 1"/>
    <property type="match status" value="1"/>
</dbReference>
<dbReference type="GO" id="GO:0070761">
    <property type="term" value="C:pre-snoRNP complex"/>
    <property type="evidence" value="ECO:0007669"/>
    <property type="project" value="TreeGrafter"/>
</dbReference>
<dbReference type="Pfam" id="PF04438">
    <property type="entry name" value="zf-HIT"/>
    <property type="match status" value="1"/>
</dbReference>
<evidence type="ECO:0000259" key="8">
    <source>
        <dbReference type="PROSITE" id="PS51083"/>
    </source>
</evidence>
<dbReference type="Gramene" id="KMS98954">
    <property type="protein sequence ID" value="KMS98954"/>
    <property type="gene ID" value="BVRB_3g067540"/>
</dbReference>
<keyword evidence="2" id="KW-0479">Metal-binding</keyword>
<dbReference type="InterPro" id="IPR057721">
    <property type="entry name" value="BCD1_alpha/beta"/>
</dbReference>
<dbReference type="PROSITE" id="PS51083">
    <property type="entry name" value="ZF_HIT"/>
    <property type="match status" value="1"/>
</dbReference>
<dbReference type="InterPro" id="IPR051639">
    <property type="entry name" value="BCD1"/>
</dbReference>
<evidence type="ECO:0000256" key="3">
    <source>
        <dbReference type="ARBA" id="ARBA00022771"/>
    </source>
</evidence>
<evidence type="ECO:0000256" key="7">
    <source>
        <dbReference type="PROSITE-ProRule" id="PRU00453"/>
    </source>
</evidence>
<dbReference type="Gene3D" id="3.30.60.190">
    <property type="match status" value="1"/>
</dbReference>
<gene>
    <name evidence="9" type="ORF">BVRB_3g067540</name>
</gene>
<comment type="function">
    <text evidence="5">Required for box C/D snoRNAs accumulation involved in snoRNA processing, snoRNA transport to the nucleolus and ribosome biogenesis.</text>
</comment>
<dbReference type="OMA" id="PWNNQLR"/>
<evidence type="ECO:0000313" key="9">
    <source>
        <dbReference type="EMBL" id="KMS98954.1"/>
    </source>
</evidence>
<comment type="similarity">
    <text evidence="6">Belongs to the BCD1 family.</text>
</comment>
<keyword evidence="1" id="KW-0597">Phosphoprotein</keyword>
<dbReference type="KEGG" id="bvg:104906593"/>
<dbReference type="CDD" id="cd23023">
    <property type="entry name" value="zf-HIT_BCD1"/>
    <property type="match status" value="1"/>
</dbReference>